<dbReference type="InterPro" id="IPR017956">
    <property type="entry name" value="AT_hook_DNA-bd_motif"/>
</dbReference>
<protein>
    <submittedName>
        <fullName evidence="3">Uncharacterized protein</fullName>
    </submittedName>
</protein>
<reference evidence="3 4" key="1">
    <citation type="journal article" date="2023" name="Plants (Basel)">
        <title>Bridging the Gap: Combining Genomics and Transcriptomics Approaches to Understand Stylosanthes scabra, an Orphan Legume from the Brazilian Caatinga.</title>
        <authorList>
            <person name="Ferreira-Neto J.R.C."/>
            <person name="da Silva M.D."/>
            <person name="Binneck E."/>
            <person name="de Melo N.F."/>
            <person name="da Silva R.H."/>
            <person name="de Melo A.L.T.M."/>
            <person name="Pandolfi V."/>
            <person name="Bustamante F.O."/>
            <person name="Brasileiro-Vidal A.C."/>
            <person name="Benko-Iseppon A.M."/>
        </authorList>
    </citation>
    <scope>NUCLEOTIDE SEQUENCE [LARGE SCALE GENOMIC DNA]</scope>
    <source>
        <tissue evidence="3">Leaves</tissue>
    </source>
</reference>
<gene>
    <name evidence="3" type="ORF">PIB30_064525</name>
</gene>
<evidence type="ECO:0000313" key="3">
    <source>
        <dbReference type="EMBL" id="MED6137377.1"/>
    </source>
</evidence>
<organism evidence="3 4">
    <name type="scientific">Stylosanthes scabra</name>
    <dbReference type="NCBI Taxonomy" id="79078"/>
    <lineage>
        <taxon>Eukaryota</taxon>
        <taxon>Viridiplantae</taxon>
        <taxon>Streptophyta</taxon>
        <taxon>Embryophyta</taxon>
        <taxon>Tracheophyta</taxon>
        <taxon>Spermatophyta</taxon>
        <taxon>Magnoliopsida</taxon>
        <taxon>eudicotyledons</taxon>
        <taxon>Gunneridae</taxon>
        <taxon>Pentapetalae</taxon>
        <taxon>rosids</taxon>
        <taxon>fabids</taxon>
        <taxon>Fabales</taxon>
        <taxon>Fabaceae</taxon>
        <taxon>Papilionoideae</taxon>
        <taxon>50 kb inversion clade</taxon>
        <taxon>dalbergioids sensu lato</taxon>
        <taxon>Dalbergieae</taxon>
        <taxon>Pterocarpus clade</taxon>
        <taxon>Stylosanthes</taxon>
    </lineage>
</organism>
<dbReference type="PRINTS" id="PR00929">
    <property type="entry name" value="ATHOOK"/>
</dbReference>
<dbReference type="Proteomes" id="UP001341840">
    <property type="component" value="Unassembled WGS sequence"/>
</dbReference>
<keyword evidence="1" id="KW-0175">Coiled coil</keyword>
<accession>A0ABU6SLP3</accession>
<dbReference type="InterPro" id="IPR004252">
    <property type="entry name" value="Probable_transposase_24"/>
</dbReference>
<dbReference type="EMBL" id="JASCZI010061045">
    <property type="protein sequence ID" value="MED6137377.1"/>
    <property type="molecule type" value="Genomic_DNA"/>
</dbReference>
<evidence type="ECO:0000256" key="1">
    <source>
        <dbReference type="SAM" id="Coils"/>
    </source>
</evidence>
<proteinExistence type="predicted"/>
<feature type="compositionally biased region" description="Basic residues" evidence="2">
    <location>
        <begin position="98"/>
        <end position="110"/>
    </location>
</feature>
<sequence length="562" mass="63764">MSKRKGRGFPDGLSACKKIKDSADSSGLEILDNLPNVLKVEPVFGDVPEADMSMPKKRGRGRPKGSGVRNCQESIHSNLNSQSISSALGGESEQSGMPKKRGRGRPKGSKVQKYEVVHGNSNYDYVPLNMEGVSSGGEELEKAGSEEPTTLQNHQQNVDGKLNVCIYVSINPKRKGRGPTKGLILEMKRQQSADGKLEVIIHPTKLVAVGPGRKDFITDLSLIVRKHARLNVYTWRKVPETTRETIVQSILNNWRLQDTDMVRKAILDEAGRLYRNWRNRLHDYYLMFETKEEALKHVPDDVNPFDWQFMVDYFSSPSFELISAVNKTNRTKMKTNHTSGQKSFHAVSYEARDPVTGKEPHLQKLWQLTHKKANGEWVDEASKEVNDKVAEQIDENLHELEDSQEGIATVEPEIINNAFKSVVGNKTCVLGPGGERRSSKSNIVQQLLAELEAQKMETETARKECNETRAKLVEVESQLDEERRKREETEGRLLNRQKEMQEINSQVQTAIQSAFMQYRPPTNEEETSAKQKRLIAELEAQLYEAEDVISDLRSELDRRLRR</sequence>
<dbReference type="PANTHER" id="PTHR33499:SF43">
    <property type="entry name" value="TRANSPOSASE, PTTA_EN_SPM, PLANT"/>
    <property type="match status" value="1"/>
</dbReference>
<feature type="coiled-coil region" evidence="1">
    <location>
        <begin position="444"/>
        <end position="555"/>
    </location>
</feature>
<comment type="caution">
    <text evidence="3">The sequence shown here is derived from an EMBL/GenBank/DDBJ whole genome shotgun (WGS) entry which is preliminary data.</text>
</comment>
<feature type="region of interest" description="Disordered" evidence="2">
    <location>
        <begin position="47"/>
        <end position="111"/>
    </location>
</feature>
<dbReference type="Pfam" id="PF03004">
    <property type="entry name" value="Transposase_24"/>
    <property type="match status" value="1"/>
</dbReference>
<evidence type="ECO:0000256" key="2">
    <source>
        <dbReference type="SAM" id="MobiDB-lite"/>
    </source>
</evidence>
<name>A0ABU6SLP3_9FABA</name>
<feature type="compositionally biased region" description="Polar residues" evidence="2">
    <location>
        <begin position="69"/>
        <end position="86"/>
    </location>
</feature>
<dbReference type="PANTHER" id="PTHR33499">
    <property type="entry name" value="OS12G0282400 PROTEIN-RELATED"/>
    <property type="match status" value="1"/>
</dbReference>
<evidence type="ECO:0000313" key="4">
    <source>
        <dbReference type="Proteomes" id="UP001341840"/>
    </source>
</evidence>
<keyword evidence="4" id="KW-1185">Reference proteome</keyword>